<name>A0ABT7PGF4_9BACT</name>
<dbReference type="EMBL" id="JASZZN010000005">
    <property type="protein sequence ID" value="MDM4015458.1"/>
    <property type="molecule type" value="Genomic_DNA"/>
</dbReference>
<evidence type="ECO:0000313" key="2">
    <source>
        <dbReference type="Proteomes" id="UP001239462"/>
    </source>
</evidence>
<sequence length="344" mass="37803">MKRGRLVRSKAWGILLASLIAVFGMVPKQLPAAGFQLPNMDAENLPTASLFDVPSDVRLGPLLGFEFGGISLQRSADDPFPMVYDDGLTQVLATSDFLDPEMESGFRYSIQLFNLCEHVVPGLDTELTYYEVGGEVAYEILDASTLPTTNIVPVFFKTIPATPEPSEEFSLRSNLDSVEWNLGYRPIAGLKLIGGVRWLGVKEHFNHLGGISGDGFFSQSDNEYTGGQIGLEGTIWTNGVFRFFGCGKYAFLNNDVRGFSTMRNTSITFDDDIDSNLVDLEFGVSGAIGRHWTIQVAYQGLILDDVAAILPQSNTLDAFGTNDQTPVYSDVSWHGLHYGITFTY</sequence>
<dbReference type="Proteomes" id="UP001239462">
    <property type="component" value="Unassembled WGS sequence"/>
</dbReference>
<dbReference type="SUPFAM" id="SSF103515">
    <property type="entry name" value="Autotransporter"/>
    <property type="match status" value="1"/>
</dbReference>
<accession>A0ABT7PGF4</accession>
<evidence type="ECO:0000313" key="1">
    <source>
        <dbReference type="EMBL" id="MDM4015458.1"/>
    </source>
</evidence>
<reference evidence="1 2" key="1">
    <citation type="submission" date="2023-06" db="EMBL/GenBank/DDBJ databases">
        <title>Roseiconus lacunae JC819 isolated from Gulf of Mannar region, Tamil Nadu.</title>
        <authorList>
            <person name="Pk S."/>
            <person name="Ch S."/>
            <person name="Ch V.R."/>
        </authorList>
    </citation>
    <scope>NUCLEOTIDE SEQUENCE [LARGE SCALE GENOMIC DNA]</scope>
    <source>
        <strain evidence="1 2">JC819</strain>
    </source>
</reference>
<dbReference type="InterPro" id="IPR036709">
    <property type="entry name" value="Autotransporte_beta_dom_sf"/>
</dbReference>
<proteinExistence type="predicted"/>
<protein>
    <submittedName>
        <fullName evidence="1">Uncharacterized protein</fullName>
    </submittedName>
</protein>
<comment type="caution">
    <text evidence="1">The sequence shown here is derived from an EMBL/GenBank/DDBJ whole genome shotgun (WGS) entry which is preliminary data.</text>
</comment>
<gene>
    <name evidence="1" type="ORF">QTN89_08470</name>
</gene>
<organism evidence="1 2">
    <name type="scientific">Roseiconus lacunae</name>
    <dbReference type="NCBI Taxonomy" id="2605694"/>
    <lineage>
        <taxon>Bacteria</taxon>
        <taxon>Pseudomonadati</taxon>
        <taxon>Planctomycetota</taxon>
        <taxon>Planctomycetia</taxon>
        <taxon>Pirellulales</taxon>
        <taxon>Pirellulaceae</taxon>
        <taxon>Roseiconus</taxon>
    </lineage>
</organism>
<keyword evidence="2" id="KW-1185">Reference proteome</keyword>
<dbReference type="RefSeq" id="WP_230775658.1">
    <property type="nucleotide sequence ID" value="NZ_JAJMQV010000078.1"/>
</dbReference>